<proteinExistence type="inferred from homology"/>
<dbReference type="PANTHER" id="PTHR34148">
    <property type="entry name" value="ADENOSYLCOBINAMIDE-GDP RIBAZOLETRANSFERASE"/>
    <property type="match status" value="1"/>
</dbReference>
<evidence type="ECO:0000256" key="17">
    <source>
        <dbReference type="ARBA" id="ARBA00048623"/>
    </source>
</evidence>
<comment type="similarity">
    <text evidence="4 19">Belongs to the CobS family.</text>
</comment>
<dbReference type="InterPro" id="IPR003805">
    <property type="entry name" value="CobS"/>
</dbReference>
<dbReference type="EC" id="2.7.8.26" evidence="5 19"/>
<evidence type="ECO:0000256" key="8">
    <source>
        <dbReference type="ARBA" id="ARBA00022573"/>
    </source>
</evidence>
<dbReference type="NCBIfam" id="TIGR00317">
    <property type="entry name" value="cobS"/>
    <property type="match status" value="1"/>
</dbReference>
<evidence type="ECO:0000313" key="20">
    <source>
        <dbReference type="EMBL" id="MCI0757073.1"/>
    </source>
</evidence>
<evidence type="ECO:0000256" key="1">
    <source>
        <dbReference type="ARBA" id="ARBA00001946"/>
    </source>
</evidence>
<keyword evidence="7 19" id="KW-1003">Cell membrane</keyword>
<evidence type="ECO:0000256" key="11">
    <source>
        <dbReference type="ARBA" id="ARBA00022842"/>
    </source>
</evidence>
<comment type="subcellular location">
    <subcellularLocation>
        <location evidence="2 19">Cell membrane</location>
        <topology evidence="2 19">Multi-pass membrane protein</topology>
    </subcellularLocation>
</comment>
<sequence>MNLGGRLAEIGAAFGLLTRFPVGWMPTPRDPAGYARAAWAWPLAGAALGALAGAIQAGLLELGLPPALAAFWALAALLLASGALHEDGLADTADGFGGGRGRERKLAIMRDSRIGSYGAASLILSLGLRGTALAALSAPWLMLPAAAALARLAMLVPLLLLPPARPDGLGAGLGRPGPLPALAALLVGGGLALVLLPAGQAVPALAAALGAGLAMSVLARRQIGGHTGDVLGATAVLAECAALTALSLPG</sequence>
<gene>
    <name evidence="19 20" type="primary">cobS</name>
    <name evidence="20" type="ORF">MON41_25915</name>
</gene>
<evidence type="ECO:0000256" key="10">
    <source>
        <dbReference type="ARBA" id="ARBA00022692"/>
    </source>
</evidence>
<comment type="cofactor">
    <cofactor evidence="1 19">
        <name>Mg(2+)</name>
        <dbReference type="ChEBI" id="CHEBI:18420"/>
    </cofactor>
</comment>
<evidence type="ECO:0000256" key="9">
    <source>
        <dbReference type="ARBA" id="ARBA00022679"/>
    </source>
</evidence>
<evidence type="ECO:0000256" key="7">
    <source>
        <dbReference type="ARBA" id="ARBA00022475"/>
    </source>
</evidence>
<dbReference type="HAMAP" id="MF_00719">
    <property type="entry name" value="CobS"/>
    <property type="match status" value="1"/>
</dbReference>
<comment type="pathway">
    <text evidence="3 19">Cofactor biosynthesis; adenosylcobalamin biosynthesis; adenosylcobalamin from cob(II)yrinate a,c-diamide: step 7/7.</text>
</comment>
<evidence type="ECO:0000313" key="21">
    <source>
        <dbReference type="Proteomes" id="UP001201985"/>
    </source>
</evidence>
<feature type="transmembrane region" description="Helical" evidence="19">
    <location>
        <begin position="66"/>
        <end position="84"/>
    </location>
</feature>
<feature type="transmembrane region" description="Helical" evidence="19">
    <location>
        <begin position="39"/>
        <end position="60"/>
    </location>
</feature>
<comment type="catalytic activity">
    <reaction evidence="17 19">
        <text>alpha-ribazole + adenosylcob(III)inamide-GDP = adenosylcob(III)alamin + GMP + H(+)</text>
        <dbReference type="Rhea" id="RHEA:16049"/>
        <dbReference type="ChEBI" id="CHEBI:10329"/>
        <dbReference type="ChEBI" id="CHEBI:15378"/>
        <dbReference type="ChEBI" id="CHEBI:18408"/>
        <dbReference type="ChEBI" id="CHEBI:58115"/>
        <dbReference type="ChEBI" id="CHEBI:60487"/>
        <dbReference type="EC" id="2.7.8.26"/>
    </reaction>
</comment>
<name>A0ABS9WDK7_9PROT</name>
<dbReference type="PANTHER" id="PTHR34148:SF1">
    <property type="entry name" value="ADENOSYLCOBINAMIDE-GDP RIBAZOLETRANSFERASE"/>
    <property type="match status" value="1"/>
</dbReference>
<dbReference type="EMBL" id="JALBUU010000125">
    <property type="protein sequence ID" value="MCI0757073.1"/>
    <property type="molecule type" value="Genomic_DNA"/>
</dbReference>
<protein>
    <recommendedName>
        <fullName evidence="6 19">Adenosylcobinamide-GDP ribazoletransferase</fullName>
        <ecNumber evidence="5 19">2.7.8.26</ecNumber>
    </recommendedName>
    <alternativeName>
        <fullName evidence="16 19">Cobalamin synthase</fullName>
    </alternativeName>
    <alternativeName>
        <fullName evidence="15 19">Cobalamin-5'-phosphate synthase</fullName>
    </alternativeName>
</protein>
<keyword evidence="9 19" id="KW-0808">Transferase</keyword>
<evidence type="ECO:0000256" key="5">
    <source>
        <dbReference type="ARBA" id="ARBA00013200"/>
    </source>
</evidence>
<evidence type="ECO:0000256" key="14">
    <source>
        <dbReference type="ARBA" id="ARBA00025228"/>
    </source>
</evidence>
<accession>A0ABS9WDK7</accession>
<feature type="transmembrane region" description="Helical" evidence="19">
    <location>
        <begin position="173"/>
        <end position="195"/>
    </location>
</feature>
<keyword evidence="11 19" id="KW-0460">Magnesium</keyword>
<evidence type="ECO:0000256" key="12">
    <source>
        <dbReference type="ARBA" id="ARBA00022989"/>
    </source>
</evidence>
<feature type="transmembrane region" description="Helical" evidence="19">
    <location>
        <begin position="114"/>
        <end position="135"/>
    </location>
</feature>
<keyword evidence="21" id="KW-1185">Reference proteome</keyword>
<feature type="transmembrane region" description="Helical" evidence="19">
    <location>
        <begin position="141"/>
        <end position="161"/>
    </location>
</feature>
<keyword evidence="13 19" id="KW-0472">Membrane</keyword>
<comment type="function">
    <text evidence="14 19">Joins adenosylcobinamide-GDP and alpha-ribazole to generate adenosylcobalamin (Ado-cobalamin). Also synthesizes adenosylcobalamin 5'-phosphate from adenosylcobinamide-GDP and alpha-ribazole 5'-phosphate.</text>
</comment>
<keyword evidence="8 19" id="KW-0169">Cobalamin biosynthesis</keyword>
<dbReference type="Pfam" id="PF02654">
    <property type="entry name" value="CobS"/>
    <property type="match status" value="1"/>
</dbReference>
<evidence type="ECO:0000256" key="18">
    <source>
        <dbReference type="ARBA" id="ARBA00049504"/>
    </source>
</evidence>
<evidence type="ECO:0000256" key="13">
    <source>
        <dbReference type="ARBA" id="ARBA00023136"/>
    </source>
</evidence>
<comment type="caution">
    <text evidence="20">The sequence shown here is derived from an EMBL/GenBank/DDBJ whole genome shotgun (WGS) entry which is preliminary data.</text>
</comment>
<dbReference type="RefSeq" id="WP_120009831.1">
    <property type="nucleotide sequence ID" value="NZ_JALBUU010000125.1"/>
</dbReference>
<evidence type="ECO:0000256" key="2">
    <source>
        <dbReference type="ARBA" id="ARBA00004651"/>
    </source>
</evidence>
<evidence type="ECO:0000256" key="3">
    <source>
        <dbReference type="ARBA" id="ARBA00004663"/>
    </source>
</evidence>
<organism evidence="20 21">
    <name type="scientific">Teichococcus vastitatis</name>
    <dbReference type="NCBI Taxonomy" id="2307076"/>
    <lineage>
        <taxon>Bacteria</taxon>
        <taxon>Pseudomonadati</taxon>
        <taxon>Pseudomonadota</taxon>
        <taxon>Alphaproteobacteria</taxon>
        <taxon>Acetobacterales</taxon>
        <taxon>Roseomonadaceae</taxon>
        <taxon>Roseomonas</taxon>
    </lineage>
</organism>
<evidence type="ECO:0000256" key="15">
    <source>
        <dbReference type="ARBA" id="ARBA00032605"/>
    </source>
</evidence>
<evidence type="ECO:0000256" key="6">
    <source>
        <dbReference type="ARBA" id="ARBA00015850"/>
    </source>
</evidence>
<keyword evidence="10 19" id="KW-0812">Transmembrane</keyword>
<dbReference type="GO" id="GO:0051073">
    <property type="term" value="F:adenosylcobinamide-GDP ribazoletransferase activity"/>
    <property type="evidence" value="ECO:0007669"/>
    <property type="project" value="UniProtKB-EC"/>
</dbReference>
<reference evidence="20 21" key="1">
    <citation type="submission" date="2022-03" db="EMBL/GenBank/DDBJ databases">
        <title>Complete genome analysis of Roseomonas KG 17.1 : a prolific producer of plant growth promoters.</title>
        <authorList>
            <person name="Saadouli I."/>
            <person name="Najjari A."/>
            <person name="Mosbah A."/>
            <person name="Ouzari H.I."/>
        </authorList>
    </citation>
    <scope>NUCLEOTIDE SEQUENCE [LARGE SCALE GENOMIC DNA]</scope>
    <source>
        <strain evidence="20 21">KG17-1</strain>
    </source>
</reference>
<evidence type="ECO:0000256" key="19">
    <source>
        <dbReference type="HAMAP-Rule" id="MF_00719"/>
    </source>
</evidence>
<keyword evidence="12 19" id="KW-1133">Transmembrane helix</keyword>
<comment type="catalytic activity">
    <reaction evidence="18 19">
        <text>alpha-ribazole 5'-phosphate + adenosylcob(III)inamide-GDP = adenosylcob(III)alamin 5'-phosphate + GMP + H(+)</text>
        <dbReference type="Rhea" id="RHEA:23560"/>
        <dbReference type="ChEBI" id="CHEBI:15378"/>
        <dbReference type="ChEBI" id="CHEBI:57918"/>
        <dbReference type="ChEBI" id="CHEBI:58115"/>
        <dbReference type="ChEBI" id="CHEBI:60487"/>
        <dbReference type="ChEBI" id="CHEBI:60493"/>
        <dbReference type="EC" id="2.7.8.26"/>
    </reaction>
</comment>
<feature type="transmembrane region" description="Helical" evidence="19">
    <location>
        <begin position="201"/>
        <end position="218"/>
    </location>
</feature>
<evidence type="ECO:0000256" key="16">
    <source>
        <dbReference type="ARBA" id="ARBA00032853"/>
    </source>
</evidence>
<evidence type="ECO:0000256" key="4">
    <source>
        <dbReference type="ARBA" id="ARBA00010561"/>
    </source>
</evidence>
<dbReference type="Proteomes" id="UP001201985">
    <property type="component" value="Unassembled WGS sequence"/>
</dbReference>